<dbReference type="AlphaFoldDB" id="A0A941E0J0"/>
<reference evidence="2" key="1">
    <citation type="submission" date="2021-04" db="EMBL/GenBank/DDBJ databases">
        <title>novel species isolated from subtropical streams in China.</title>
        <authorList>
            <person name="Lu H."/>
        </authorList>
    </citation>
    <scope>NUCLEOTIDE SEQUENCE</scope>
    <source>
        <strain evidence="2">FT137W</strain>
    </source>
</reference>
<evidence type="ECO:0000313" key="2">
    <source>
        <dbReference type="EMBL" id="MBR7799116.1"/>
    </source>
</evidence>
<keyword evidence="3" id="KW-1185">Reference proteome</keyword>
<evidence type="ECO:0000313" key="3">
    <source>
        <dbReference type="Proteomes" id="UP000678545"/>
    </source>
</evidence>
<accession>A0A941E0J0</accession>
<feature type="transmembrane region" description="Helical" evidence="1">
    <location>
        <begin position="45"/>
        <end position="67"/>
    </location>
</feature>
<protein>
    <submittedName>
        <fullName evidence="2">Uncharacterized protein</fullName>
    </submittedName>
</protein>
<feature type="transmembrane region" description="Helical" evidence="1">
    <location>
        <begin position="107"/>
        <end position="126"/>
    </location>
</feature>
<comment type="caution">
    <text evidence="2">The sequence shown here is derived from an EMBL/GenBank/DDBJ whole genome shotgun (WGS) entry which is preliminary data.</text>
</comment>
<dbReference type="RefSeq" id="WP_212674219.1">
    <property type="nucleotide sequence ID" value="NZ_JAGSPJ010000001.1"/>
</dbReference>
<sequence length="137" mass="15630">MFKQDYSKKDRADAKIYLNELGVSMVLYIVTLFVSIYFGKKTEPGLIQNLIVMTPTIPAFGALWAIIRSFKRMDEYMRISLLEVMAIAGGCTAFFNFSYGFLEGIGFPRLSGFANYGIFMGVWLLVQCGRKLMMERE</sequence>
<feature type="transmembrane region" description="Helical" evidence="1">
    <location>
        <begin position="79"/>
        <end position="101"/>
    </location>
</feature>
<name>A0A941E0J0_9BURK</name>
<dbReference type="Proteomes" id="UP000678545">
    <property type="component" value="Unassembled WGS sequence"/>
</dbReference>
<keyword evidence="1" id="KW-0472">Membrane</keyword>
<gene>
    <name evidence="2" type="ORF">KDM90_03810</name>
</gene>
<proteinExistence type="predicted"/>
<evidence type="ECO:0000256" key="1">
    <source>
        <dbReference type="SAM" id="Phobius"/>
    </source>
</evidence>
<feature type="transmembrane region" description="Helical" evidence="1">
    <location>
        <begin position="21"/>
        <end position="39"/>
    </location>
</feature>
<dbReference type="EMBL" id="JAGSPJ010000001">
    <property type="protein sequence ID" value="MBR7799116.1"/>
    <property type="molecule type" value="Genomic_DNA"/>
</dbReference>
<organism evidence="2 3">
    <name type="scientific">Undibacterium fentianense</name>
    <dbReference type="NCBI Taxonomy" id="2828728"/>
    <lineage>
        <taxon>Bacteria</taxon>
        <taxon>Pseudomonadati</taxon>
        <taxon>Pseudomonadota</taxon>
        <taxon>Betaproteobacteria</taxon>
        <taxon>Burkholderiales</taxon>
        <taxon>Oxalobacteraceae</taxon>
        <taxon>Undibacterium</taxon>
    </lineage>
</organism>
<keyword evidence="1" id="KW-1133">Transmembrane helix</keyword>
<keyword evidence="1" id="KW-0812">Transmembrane</keyword>